<organism evidence="1 2">
    <name type="scientific">Marinomonas hwangdonensis</name>
    <dbReference type="NCBI Taxonomy" id="1053647"/>
    <lineage>
        <taxon>Bacteria</taxon>
        <taxon>Pseudomonadati</taxon>
        <taxon>Pseudomonadota</taxon>
        <taxon>Gammaproteobacteria</taxon>
        <taxon>Oceanospirillales</taxon>
        <taxon>Oceanospirillaceae</taxon>
        <taxon>Marinomonas</taxon>
    </lineage>
</organism>
<proteinExistence type="predicted"/>
<accession>A0A3M8Q906</accession>
<dbReference type="AlphaFoldDB" id="A0A3M8Q906"/>
<dbReference type="EMBL" id="RIZG01000003">
    <property type="protein sequence ID" value="RNF51540.1"/>
    <property type="molecule type" value="Genomic_DNA"/>
</dbReference>
<dbReference type="Proteomes" id="UP000280507">
    <property type="component" value="Unassembled WGS sequence"/>
</dbReference>
<comment type="caution">
    <text evidence="1">The sequence shown here is derived from an EMBL/GenBank/DDBJ whole genome shotgun (WGS) entry which is preliminary data.</text>
</comment>
<dbReference type="InterPro" id="IPR056250">
    <property type="entry name" value="AEP-like"/>
</dbReference>
<dbReference type="RefSeq" id="WP_123095112.1">
    <property type="nucleotide sequence ID" value="NZ_RIZG01000003.1"/>
</dbReference>
<dbReference type="OrthoDB" id="6197540at2"/>
<protein>
    <submittedName>
        <fullName evidence="1">Uncharacterized protein</fullName>
    </submittedName>
</protein>
<keyword evidence="2" id="KW-1185">Reference proteome</keyword>
<dbReference type="Pfam" id="PF24387">
    <property type="entry name" value="AEP-like"/>
    <property type="match status" value="1"/>
</dbReference>
<name>A0A3M8Q906_9GAMM</name>
<evidence type="ECO:0000313" key="1">
    <source>
        <dbReference type="EMBL" id="RNF51540.1"/>
    </source>
</evidence>
<reference evidence="1 2" key="1">
    <citation type="journal article" date="2012" name="Int. J. Syst. Evol. Microbiol.">
        <title>Marinomonas hwangdonensis sp. nov., isolated from seawater.</title>
        <authorList>
            <person name="Jung Y.T."/>
            <person name="Oh T.K."/>
            <person name="Yoon J.H."/>
        </authorList>
    </citation>
    <scope>NUCLEOTIDE SEQUENCE [LARGE SCALE GENOMIC DNA]</scope>
    <source>
        <strain evidence="1 2">HDW-15</strain>
    </source>
</reference>
<gene>
    <name evidence="1" type="ORF">EBI00_06485</name>
</gene>
<evidence type="ECO:0000313" key="2">
    <source>
        <dbReference type="Proteomes" id="UP000280507"/>
    </source>
</evidence>
<sequence length="184" mass="21505">MNIESHPISIVIDSIHENIELEFSIYKYQPQSIIDERKSFPVKKLDLSDSWLLDQLNRLNENEELAFHSKFKIGSRYYHMPMIDFNCKIEDIDKAKKVLSNLLPKEIFHSLSFYESGRSLHAYGSTPIPNTRWVEFMGRLLLANLPNEPSIIDTRWVGHRLVGGYSSLRWSANSDYYLKIPTKI</sequence>